<evidence type="ECO:0000256" key="2">
    <source>
        <dbReference type="ARBA" id="ARBA00009012"/>
    </source>
</evidence>
<sequence length="339" mass="36900">MTPTGSDTRFKFRDLIYIGISMPVSLIIYVGGKIYSSATNYNEFTLTPWRSFLCSLFPFLMCVYGYKRNSINLSGAVSGIIVAILLTVASPVYLVTLAAFFFSSSKATKYRQDVKRKIEKDFKVGGQRNWVQVLCNGGVGGFLALCHLIECGVGERPVDFENEYIASWLGVAVMASFACCNGDTWASELGIFSKADPVLITSFKKVPRGTNGGVSSWGLFVSFAGGIFIGIFYYIATIIFVDSEVMQSSPNQYPIILIGGIAGIFGSVVDSYLGALFQFSGLTKEGFVVENPNEAVKKISGSFRILNNHSVNFISCFISSITIPALSFALSGFFTYSAQ</sequence>
<feature type="transmembrane region" description="Helical" evidence="7">
    <location>
        <begin position="253"/>
        <end position="277"/>
    </location>
</feature>
<dbReference type="EMBL" id="CVRI01000064">
    <property type="protein sequence ID" value="CRL05322.1"/>
    <property type="molecule type" value="Genomic_DNA"/>
</dbReference>
<evidence type="ECO:0000256" key="3">
    <source>
        <dbReference type="ARBA" id="ARBA00014258"/>
    </source>
</evidence>
<dbReference type="GO" id="GO:0016020">
    <property type="term" value="C:membrane"/>
    <property type="evidence" value="ECO:0007669"/>
    <property type="project" value="UniProtKB-SubCell"/>
</dbReference>
<dbReference type="OrthoDB" id="30881at2759"/>
<dbReference type="PANTHER" id="PTHR13353">
    <property type="entry name" value="TRANSMEMBRANE PROTEIN 19"/>
    <property type="match status" value="1"/>
</dbReference>
<comment type="similarity">
    <text evidence="2">Belongs to the TMEM19 family.</text>
</comment>
<evidence type="ECO:0000256" key="6">
    <source>
        <dbReference type="ARBA" id="ARBA00023136"/>
    </source>
</evidence>
<gene>
    <name evidence="8" type="ORF">CLUMA_CG018046</name>
</gene>
<dbReference type="Pfam" id="PF01940">
    <property type="entry name" value="DUF92"/>
    <property type="match status" value="1"/>
</dbReference>
<reference evidence="8 9" key="1">
    <citation type="submission" date="2015-04" db="EMBL/GenBank/DDBJ databases">
        <authorList>
            <person name="Syromyatnikov M.Y."/>
            <person name="Popov V.N."/>
        </authorList>
    </citation>
    <scope>NUCLEOTIDE SEQUENCE [LARGE SCALE GENOMIC DNA]</scope>
</reference>
<feature type="transmembrane region" description="Helical" evidence="7">
    <location>
        <begin position="47"/>
        <end position="66"/>
    </location>
</feature>
<evidence type="ECO:0000313" key="9">
    <source>
        <dbReference type="Proteomes" id="UP000183832"/>
    </source>
</evidence>
<protein>
    <recommendedName>
        <fullName evidence="3">Transmembrane protein 19</fullName>
    </recommendedName>
</protein>
<evidence type="ECO:0000313" key="8">
    <source>
        <dbReference type="EMBL" id="CRL05322.1"/>
    </source>
</evidence>
<evidence type="ECO:0000256" key="7">
    <source>
        <dbReference type="SAM" id="Phobius"/>
    </source>
</evidence>
<feature type="transmembrane region" description="Helical" evidence="7">
    <location>
        <begin position="15"/>
        <end position="35"/>
    </location>
</feature>
<dbReference type="InterPro" id="IPR002794">
    <property type="entry name" value="DUF92_TMEM19"/>
</dbReference>
<feature type="transmembrane region" description="Helical" evidence="7">
    <location>
        <begin position="313"/>
        <end position="336"/>
    </location>
</feature>
<keyword evidence="5 7" id="KW-1133">Transmembrane helix</keyword>
<dbReference type="Proteomes" id="UP000183832">
    <property type="component" value="Unassembled WGS sequence"/>
</dbReference>
<comment type="subcellular location">
    <subcellularLocation>
        <location evidence="1">Membrane</location>
        <topology evidence="1">Multi-pass membrane protein</topology>
    </subcellularLocation>
</comment>
<dbReference type="PANTHER" id="PTHR13353:SF5">
    <property type="entry name" value="TRANSMEMBRANE PROTEIN 19"/>
    <property type="match status" value="1"/>
</dbReference>
<keyword evidence="9" id="KW-1185">Reference proteome</keyword>
<keyword evidence="4 7" id="KW-0812">Transmembrane</keyword>
<evidence type="ECO:0000256" key="1">
    <source>
        <dbReference type="ARBA" id="ARBA00004141"/>
    </source>
</evidence>
<feature type="transmembrane region" description="Helical" evidence="7">
    <location>
        <begin position="78"/>
        <end position="102"/>
    </location>
</feature>
<accession>A0A1J1J032</accession>
<organism evidence="8 9">
    <name type="scientific">Clunio marinus</name>
    <dbReference type="NCBI Taxonomy" id="568069"/>
    <lineage>
        <taxon>Eukaryota</taxon>
        <taxon>Metazoa</taxon>
        <taxon>Ecdysozoa</taxon>
        <taxon>Arthropoda</taxon>
        <taxon>Hexapoda</taxon>
        <taxon>Insecta</taxon>
        <taxon>Pterygota</taxon>
        <taxon>Neoptera</taxon>
        <taxon>Endopterygota</taxon>
        <taxon>Diptera</taxon>
        <taxon>Nematocera</taxon>
        <taxon>Chironomoidea</taxon>
        <taxon>Chironomidae</taxon>
        <taxon>Clunio</taxon>
    </lineage>
</organism>
<evidence type="ECO:0000256" key="5">
    <source>
        <dbReference type="ARBA" id="ARBA00022989"/>
    </source>
</evidence>
<keyword evidence="6 7" id="KW-0472">Membrane</keyword>
<evidence type="ECO:0000256" key="4">
    <source>
        <dbReference type="ARBA" id="ARBA00022692"/>
    </source>
</evidence>
<name>A0A1J1J032_9DIPT</name>
<dbReference type="AlphaFoldDB" id="A0A1J1J032"/>
<dbReference type="STRING" id="568069.A0A1J1J032"/>
<feature type="transmembrane region" description="Helical" evidence="7">
    <location>
        <begin position="217"/>
        <end position="241"/>
    </location>
</feature>
<proteinExistence type="inferred from homology"/>